<organism evidence="1">
    <name type="scientific">Siphoviridae sp. ctnpt50</name>
    <dbReference type="NCBI Taxonomy" id="2827941"/>
    <lineage>
        <taxon>Viruses</taxon>
        <taxon>Duplodnaviria</taxon>
        <taxon>Heunggongvirae</taxon>
        <taxon>Uroviricota</taxon>
        <taxon>Caudoviricetes</taxon>
    </lineage>
</organism>
<dbReference type="EMBL" id="BK032577">
    <property type="protein sequence ID" value="DAF49106.1"/>
    <property type="molecule type" value="Genomic_DNA"/>
</dbReference>
<reference evidence="1" key="1">
    <citation type="journal article" date="2021" name="Proc. Natl. Acad. Sci. U.S.A.">
        <title>A Catalog of Tens of Thousands of Viruses from Human Metagenomes Reveals Hidden Associations with Chronic Diseases.</title>
        <authorList>
            <person name="Tisza M.J."/>
            <person name="Buck C.B."/>
        </authorList>
    </citation>
    <scope>NUCLEOTIDE SEQUENCE</scope>
    <source>
        <strain evidence="1">Ctnpt50</strain>
    </source>
</reference>
<protein>
    <submittedName>
        <fullName evidence="1">Uncharacterized protein</fullName>
    </submittedName>
</protein>
<sequence length="46" mass="6022">MKKQRRNAIETRKERRRRHFWTWMMDHFPRTYDWLDKHLSCDTLPF</sequence>
<accession>A0A8S5SEL1</accession>
<name>A0A8S5SEL1_9CAUD</name>
<evidence type="ECO:0000313" key="1">
    <source>
        <dbReference type="EMBL" id="DAF49106.1"/>
    </source>
</evidence>
<proteinExistence type="predicted"/>